<dbReference type="STRING" id="279824.SAMN03080617_02869"/>
<name>A0A1G5YVH8_9BACT</name>
<keyword evidence="2" id="KW-0560">Oxidoreductase</keyword>
<dbReference type="PANTHER" id="PTHR44196:SF1">
    <property type="entry name" value="DEHYDROGENASE_REDUCTASE SDR FAMILY MEMBER 7B"/>
    <property type="match status" value="1"/>
</dbReference>
<dbReference type="EMBL" id="FMXE01000021">
    <property type="protein sequence ID" value="SDA86372.1"/>
    <property type="molecule type" value="Genomic_DNA"/>
</dbReference>
<dbReference type="Proteomes" id="UP000198756">
    <property type="component" value="Unassembled WGS sequence"/>
</dbReference>
<accession>A0A1G5YVH8</accession>
<sequence length="267" mass="29860">MGMNHFENKQIIVTGAGSGIGLALVRLLYPSTKQILAVDISGQNLEELKDELPEIEGFLITDLSEKTGNILILEWIKANWIGVDFCFANAGKAEYNATENQNWHEMDSLFQLNVFSPIQLGLELKTCFPNITFRHIITCSAIAFWAVPGYSVYGASKAALLQWARTIWAEKSGSWLSLVFPIATSTTFFDSAGSEIPKAFPMQSPKIVAQKILSGVQKGKNMIFPSPLFKILLHLNNFLYFIRPIYQTIESKKFRSWQAKQSNNGSV</sequence>
<dbReference type="SUPFAM" id="SSF51735">
    <property type="entry name" value="NAD(P)-binding Rossmann-fold domains"/>
    <property type="match status" value="1"/>
</dbReference>
<dbReference type="Pfam" id="PF00106">
    <property type="entry name" value="adh_short"/>
    <property type="match status" value="1"/>
</dbReference>
<evidence type="ECO:0000313" key="4">
    <source>
        <dbReference type="Proteomes" id="UP000198756"/>
    </source>
</evidence>
<keyword evidence="4" id="KW-1185">Reference proteome</keyword>
<evidence type="ECO:0000256" key="1">
    <source>
        <dbReference type="ARBA" id="ARBA00006484"/>
    </source>
</evidence>
<reference evidence="4" key="1">
    <citation type="submission" date="2016-10" db="EMBL/GenBank/DDBJ databases">
        <authorList>
            <person name="Varghese N."/>
            <person name="Submissions S."/>
        </authorList>
    </citation>
    <scope>NUCLEOTIDE SEQUENCE [LARGE SCALE GENOMIC DNA]</scope>
    <source>
        <strain evidence="4">DSM 22703</strain>
    </source>
</reference>
<dbReference type="PANTHER" id="PTHR44196">
    <property type="entry name" value="DEHYDROGENASE/REDUCTASE SDR FAMILY MEMBER 7B"/>
    <property type="match status" value="1"/>
</dbReference>
<dbReference type="InterPro" id="IPR002347">
    <property type="entry name" value="SDR_fam"/>
</dbReference>
<protein>
    <submittedName>
        <fullName evidence="3">Short-chain dehydrogenase</fullName>
    </submittedName>
</protein>
<dbReference type="AlphaFoldDB" id="A0A1G5YVH8"/>
<dbReference type="GO" id="GO:0016491">
    <property type="term" value="F:oxidoreductase activity"/>
    <property type="evidence" value="ECO:0007669"/>
    <property type="project" value="UniProtKB-KW"/>
</dbReference>
<dbReference type="InterPro" id="IPR036291">
    <property type="entry name" value="NAD(P)-bd_dom_sf"/>
</dbReference>
<evidence type="ECO:0000256" key="2">
    <source>
        <dbReference type="ARBA" id="ARBA00023002"/>
    </source>
</evidence>
<organism evidence="3 4">
    <name type="scientific">Algoriphagus alkaliphilus</name>
    <dbReference type="NCBI Taxonomy" id="279824"/>
    <lineage>
        <taxon>Bacteria</taxon>
        <taxon>Pseudomonadati</taxon>
        <taxon>Bacteroidota</taxon>
        <taxon>Cytophagia</taxon>
        <taxon>Cytophagales</taxon>
        <taxon>Cyclobacteriaceae</taxon>
        <taxon>Algoriphagus</taxon>
    </lineage>
</organism>
<dbReference type="CDD" id="cd05233">
    <property type="entry name" value="SDR_c"/>
    <property type="match status" value="1"/>
</dbReference>
<comment type="similarity">
    <text evidence="1">Belongs to the short-chain dehydrogenases/reductases (SDR) family.</text>
</comment>
<proteinExistence type="inferred from homology"/>
<dbReference type="GO" id="GO:0016020">
    <property type="term" value="C:membrane"/>
    <property type="evidence" value="ECO:0007669"/>
    <property type="project" value="TreeGrafter"/>
</dbReference>
<dbReference type="PRINTS" id="PR00081">
    <property type="entry name" value="GDHRDH"/>
</dbReference>
<evidence type="ECO:0000313" key="3">
    <source>
        <dbReference type="EMBL" id="SDA86372.1"/>
    </source>
</evidence>
<dbReference type="OrthoDB" id="9794387at2"/>
<gene>
    <name evidence="3" type="ORF">SAMN03080617_02869</name>
</gene>
<dbReference type="Gene3D" id="3.40.50.720">
    <property type="entry name" value="NAD(P)-binding Rossmann-like Domain"/>
    <property type="match status" value="1"/>
</dbReference>